<evidence type="ECO:0000256" key="2">
    <source>
        <dbReference type="ARBA" id="ARBA00010333"/>
    </source>
</evidence>
<dbReference type="PANTHER" id="PTHR30085">
    <property type="entry name" value="AMINO ACID ABC TRANSPORTER PERMEASE"/>
    <property type="match status" value="1"/>
</dbReference>
<dbReference type="InterPro" id="IPR001638">
    <property type="entry name" value="Solute-binding_3/MltF_N"/>
</dbReference>
<evidence type="ECO:0000256" key="6">
    <source>
        <dbReference type="ARBA" id="ARBA00022970"/>
    </source>
</evidence>
<dbReference type="Proteomes" id="UP000294829">
    <property type="component" value="Unassembled WGS sequence"/>
</dbReference>
<reference evidence="9 10" key="1">
    <citation type="submission" date="2019-03" db="EMBL/GenBank/DDBJ databases">
        <title>Sapientia aquatica gen. nov., sp. nov., isolated from a crater lake.</title>
        <authorList>
            <person name="Felfoldi T."/>
            <person name="Szabo A."/>
            <person name="Toth E."/>
            <person name="Schumann P."/>
            <person name="Keki Z."/>
            <person name="Marialigeti K."/>
            <person name="Mathe I."/>
        </authorList>
    </citation>
    <scope>NUCLEOTIDE SEQUENCE [LARGE SCALE GENOMIC DNA]</scope>
    <source>
        <strain evidence="9 10">SA-152</strain>
    </source>
</reference>
<feature type="signal peptide" evidence="7">
    <location>
        <begin position="1"/>
        <end position="24"/>
    </location>
</feature>
<dbReference type="EMBL" id="SMYL01000006">
    <property type="protein sequence ID" value="TDK65367.1"/>
    <property type="molecule type" value="Genomic_DNA"/>
</dbReference>
<comment type="caution">
    <text evidence="9">The sequence shown here is derived from an EMBL/GenBank/DDBJ whole genome shotgun (WGS) entry which is preliminary data.</text>
</comment>
<proteinExistence type="inferred from homology"/>
<accession>A0A4R5W0L9</accession>
<dbReference type="GO" id="GO:0006865">
    <property type="term" value="P:amino acid transport"/>
    <property type="evidence" value="ECO:0007669"/>
    <property type="project" value="UniProtKB-KW"/>
</dbReference>
<comment type="subcellular location">
    <subcellularLocation>
        <location evidence="1">Periplasm</location>
    </subcellularLocation>
</comment>
<organism evidence="9 10">
    <name type="scientific">Sapientia aquatica</name>
    <dbReference type="NCBI Taxonomy" id="1549640"/>
    <lineage>
        <taxon>Bacteria</taxon>
        <taxon>Pseudomonadati</taxon>
        <taxon>Pseudomonadota</taxon>
        <taxon>Betaproteobacteria</taxon>
        <taxon>Burkholderiales</taxon>
        <taxon>Oxalobacteraceae</taxon>
        <taxon>Sapientia</taxon>
    </lineage>
</organism>
<name>A0A4R5W0L9_9BURK</name>
<dbReference type="SUPFAM" id="SSF53850">
    <property type="entry name" value="Periplasmic binding protein-like II"/>
    <property type="match status" value="1"/>
</dbReference>
<dbReference type="OrthoDB" id="7240770at2"/>
<keyword evidence="4 7" id="KW-0732">Signal</keyword>
<evidence type="ECO:0000256" key="5">
    <source>
        <dbReference type="ARBA" id="ARBA00022764"/>
    </source>
</evidence>
<dbReference type="RefSeq" id="WP_133329261.1">
    <property type="nucleotide sequence ID" value="NZ_SMYL01000006.1"/>
</dbReference>
<dbReference type="GO" id="GO:0030288">
    <property type="term" value="C:outer membrane-bounded periplasmic space"/>
    <property type="evidence" value="ECO:0007669"/>
    <property type="project" value="TreeGrafter"/>
</dbReference>
<dbReference type="AlphaFoldDB" id="A0A4R5W0L9"/>
<keyword evidence="10" id="KW-1185">Reference proteome</keyword>
<feature type="domain" description="Solute-binding protein family 3/N-terminal" evidence="8">
    <location>
        <begin position="46"/>
        <end position="278"/>
    </location>
</feature>
<comment type="similarity">
    <text evidence="2">Belongs to the bacterial solute-binding protein 3 family.</text>
</comment>
<keyword evidence="6" id="KW-0029">Amino-acid transport</keyword>
<evidence type="ECO:0000256" key="7">
    <source>
        <dbReference type="SAM" id="SignalP"/>
    </source>
</evidence>
<evidence type="ECO:0000256" key="3">
    <source>
        <dbReference type="ARBA" id="ARBA00022448"/>
    </source>
</evidence>
<sequence>MKLSKLIAATSATIALSVGMTSFAETAPTNSAELTGTLKKIKSSGKITLGVRDASIPFSYLDDKQVHQGYSIDLCMKVVDAVRKQLAMPDLKVVMNPVTSATRVPLMANGTIDLECGSTTNNIERQNQVAFAPTSFISGTRLLAKKSSNIASLTDLKGKSVASTSGTAILKQLTALNTDQHLGMNIMPVKDHAEGFLMVETGRASAFAMDDILLASLAANSKQPNDYVITKEAISVEPYAVMLRKNDPQFKHLVDATFHEMYKSGQIKTIYSKWFTQPIPPKGINLNWPLSENIAAIFANPTDSGDPSTYAEVPQNQLNVLNKKK</sequence>
<gene>
    <name evidence="9" type="ORF">E2I14_13175</name>
</gene>
<evidence type="ECO:0000259" key="8">
    <source>
        <dbReference type="SMART" id="SM00062"/>
    </source>
</evidence>
<keyword evidence="3" id="KW-0813">Transport</keyword>
<protein>
    <submittedName>
        <fullName evidence="9">Amino acid ABC transporter substrate-binding protein</fullName>
    </submittedName>
</protein>
<dbReference type="Pfam" id="PF00497">
    <property type="entry name" value="SBP_bac_3"/>
    <property type="match status" value="1"/>
</dbReference>
<keyword evidence="5" id="KW-0574">Periplasm</keyword>
<evidence type="ECO:0000256" key="1">
    <source>
        <dbReference type="ARBA" id="ARBA00004418"/>
    </source>
</evidence>
<evidence type="ECO:0000313" key="9">
    <source>
        <dbReference type="EMBL" id="TDK65367.1"/>
    </source>
</evidence>
<dbReference type="FunFam" id="3.40.190.10:FF:000052">
    <property type="entry name" value="Amino acid ABC transporter substrate-binding protein"/>
    <property type="match status" value="1"/>
</dbReference>
<evidence type="ECO:0000256" key="4">
    <source>
        <dbReference type="ARBA" id="ARBA00022729"/>
    </source>
</evidence>
<dbReference type="InterPro" id="IPR051455">
    <property type="entry name" value="Bact_solute-bind_prot3"/>
</dbReference>
<dbReference type="Gene3D" id="3.40.190.10">
    <property type="entry name" value="Periplasmic binding protein-like II"/>
    <property type="match status" value="2"/>
</dbReference>
<dbReference type="PANTHER" id="PTHR30085:SF2">
    <property type="entry name" value="GLUTAMATE_ASPARTATE IMPORT SOLUTE-BINDING PROTEIN"/>
    <property type="match status" value="1"/>
</dbReference>
<dbReference type="SMART" id="SM00062">
    <property type="entry name" value="PBPb"/>
    <property type="match status" value="1"/>
</dbReference>
<dbReference type="CDD" id="cd13688">
    <property type="entry name" value="PBP2_GltI_DEBP"/>
    <property type="match status" value="1"/>
</dbReference>
<dbReference type="GO" id="GO:0005576">
    <property type="term" value="C:extracellular region"/>
    <property type="evidence" value="ECO:0007669"/>
    <property type="project" value="TreeGrafter"/>
</dbReference>
<feature type="chain" id="PRO_5020827944" evidence="7">
    <location>
        <begin position="25"/>
        <end position="325"/>
    </location>
</feature>
<evidence type="ECO:0000313" key="10">
    <source>
        <dbReference type="Proteomes" id="UP000294829"/>
    </source>
</evidence>